<dbReference type="OrthoDB" id="9806398at2"/>
<proteinExistence type="predicted"/>
<feature type="transmembrane region" description="Helical" evidence="7">
    <location>
        <begin position="150"/>
        <end position="173"/>
    </location>
</feature>
<keyword evidence="4" id="KW-0249">Electron transport</keyword>
<dbReference type="Proteomes" id="UP000235916">
    <property type="component" value="Unassembled WGS sequence"/>
</dbReference>
<keyword evidence="7" id="KW-0812">Transmembrane</keyword>
<evidence type="ECO:0000256" key="4">
    <source>
        <dbReference type="ARBA" id="ARBA00022982"/>
    </source>
</evidence>
<evidence type="ECO:0000256" key="2">
    <source>
        <dbReference type="ARBA" id="ARBA00022485"/>
    </source>
</evidence>
<evidence type="ECO:0000313" key="9">
    <source>
        <dbReference type="EMBL" id="PND37557.1"/>
    </source>
</evidence>
<keyword evidence="10" id="KW-1185">Reference proteome</keyword>
<reference evidence="9 10" key="1">
    <citation type="submission" date="2018-01" db="EMBL/GenBank/DDBJ databases">
        <title>Draft genome sequence of Paucibacter aquatile CR182 isolated from freshwater of the Nakdong River.</title>
        <authorList>
            <person name="Choi A."/>
            <person name="Chung E.J."/>
        </authorList>
    </citation>
    <scope>NUCLEOTIDE SEQUENCE [LARGE SCALE GENOMIC DNA]</scope>
    <source>
        <strain evidence="9 10">CR182</strain>
    </source>
</reference>
<keyword evidence="3" id="KW-0479">Metal-binding</keyword>
<protein>
    <submittedName>
        <fullName evidence="9">4Fe-4S binding protein</fullName>
    </submittedName>
</protein>
<keyword evidence="1" id="KW-0813">Transport</keyword>
<dbReference type="PANTHER" id="PTHR30176:SF3">
    <property type="entry name" value="FERREDOXIN-TYPE PROTEIN NAPH"/>
    <property type="match status" value="1"/>
</dbReference>
<evidence type="ECO:0000313" key="10">
    <source>
        <dbReference type="Proteomes" id="UP000235916"/>
    </source>
</evidence>
<dbReference type="AlphaFoldDB" id="A0A2N8KVS7"/>
<dbReference type="GO" id="GO:0051539">
    <property type="term" value="F:4 iron, 4 sulfur cluster binding"/>
    <property type="evidence" value="ECO:0007669"/>
    <property type="project" value="UniProtKB-KW"/>
</dbReference>
<evidence type="ECO:0000256" key="3">
    <source>
        <dbReference type="ARBA" id="ARBA00022723"/>
    </source>
</evidence>
<feature type="transmembrane region" description="Helical" evidence="7">
    <location>
        <begin position="193"/>
        <end position="213"/>
    </location>
</feature>
<keyword evidence="7" id="KW-0472">Membrane</keyword>
<evidence type="ECO:0000256" key="6">
    <source>
        <dbReference type="ARBA" id="ARBA00023014"/>
    </source>
</evidence>
<dbReference type="InterPro" id="IPR051684">
    <property type="entry name" value="Electron_Trans/Redox"/>
</dbReference>
<feature type="transmembrane region" description="Helical" evidence="7">
    <location>
        <begin position="79"/>
        <end position="99"/>
    </location>
</feature>
<dbReference type="PANTHER" id="PTHR30176">
    <property type="entry name" value="FERREDOXIN-TYPE PROTEIN NAPH"/>
    <property type="match status" value="1"/>
</dbReference>
<dbReference type="SUPFAM" id="SSF54862">
    <property type="entry name" value="4Fe-4S ferredoxins"/>
    <property type="match status" value="1"/>
</dbReference>
<evidence type="ECO:0000256" key="1">
    <source>
        <dbReference type="ARBA" id="ARBA00022448"/>
    </source>
</evidence>
<dbReference type="GO" id="GO:0046872">
    <property type="term" value="F:metal ion binding"/>
    <property type="evidence" value="ECO:0007669"/>
    <property type="project" value="UniProtKB-KW"/>
</dbReference>
<keyword evidence="5" id="KW-0408">Iron</keyword>
<dbReference type="InterPro" id="IPR017896">
    <property type="entry name" value="4Fe4S_Fe-S-bd"/>
</dbReference>
<gene>
    <name evidence="9" type="ORF">C1O66_08485</name>
</gene>
<keyword evidence="7" id="KW-1133">Transmembrane helix</keyword>
<dbReference type="RefSeq" id="WP_102767475.1">
    <property type="nucleotide sequence ID" value="NZ_POSP01000003.1"/>
</dbReference>
<feature type="transmembrane region" description="Helical" evidence="7">
    <location>
        <begin position="27"/>
        <end position="44"/>
    </location>
</feature>
<organism evidence="9 10">
    <name type="scientific">Kinneretia aquatilis</name>
    <dbReference type="NCBI Taxonomy" id="2070761"/>
    <lineage>
        <taxon>Bacteria</taxon>
        <taxon>Pseudomonadati</taxon>
        <taxon>Pseudomonadota</taxon>
        <taxon>Betaproteobacteria</taxon>
        <taxon>Burkholderiales</taxon>
        <taxon>Sphaerotilaceae</taxon>
        <taxon>Roseateles</taxon>
    </lineage>
</organism>
<sequence length="331" mass="37059">MPDPGPATGSSVQHSQRLQRRRRATQLAFFALFLLAPALNLLRFDLNETQLWFLGQRWSLGISALQRGEVSADQAALSLILRGILPGLALVALFLGVAWRWGRLYCGWLCPHFSLVEGLNALLHKACGKFSLWDEQASLRPGETAQRRWWPVYALSCAGFGFLWAITLLTYLLPPPAIWGGLLQGTLTANQSRFILIAGSAFTLELLFARHLFCRFGCAVGLFQSLAWMANPRALVVAFKRERASDCRTCSTERAPEGSACDRVCPMRLRPRQIKRLMFSCVQCGRCVDQCAESQQAQPQLPQPQLEWTVGLDALRETLRQSKKNSNRTDP</sequence>
<keyword evidence="6" id="KW-0411">Iron-sulfur</keyword>
<evidence type="ECO:0000259" key="8">
    <source>
        <dbReference type="Pfam" id="PF12801"/>
    </source>
</evidence>
<name>A0A2N8KVS7_9BURK</name>
<accession>A0A2N8KVS7</accession>
<evidence type="ECO:0000256" key="7">
    <source>
        <dbReference type="SAM" id="Phobius"/>
    </source>
</evidence>
<dbReference type="Pfam" id="PF12801">
    <property type="entry name" value="Fer4_5"/>
    <property type="match status" value="1"/>
</dbReference>
<keyword evidence="2" id="KW-0004">4Fe-4S</keyword>
<dbReference type="EMBL" id="POSP01000003">
    <property type="protein sequence ID" value="PND37557.1"/>
    <property type="molecule type" value="Genomic_DNA"/>
</dbReference>
<feature type="domain" description="4Fe-4S ferredoxin-type" evidence="8">
    <location>
        <begin position="86"/>
        <end position="126"/>
    </location>
</feature>
<evidence type="ECO:0000256" key="5">
    <source>
        <dbReference type="ARBA" id="ARBA00023004"/>
    </source>
</evidence>
<dbReference type="GO" id="GO:0005886">
    <property type="term" value="C:plasma membrane"/>
    <property type="evidence" value="ECO:0007669"/>
    <property type="project" value="TreeGrafter"/>
</dbReference>
<comment type="caution">
    <text evidence="9">The sequence shown here is derived from an EMBL/GenBank/DDBJ whole genome shotgun (WGS) entry which is preliminary data.</text>
</comment>